<dbReference type="InterPro" id="IPR011761">
    <property type="entry name" value="ATP-grasp"/>
</dbReference>
<gene>
    <name evidence="10" type="ORF">L9G74_08125</name>
</gene>
<dbReference type="PANTHER" id="PTHR18866:SF33">
    <property type="entry name" value="METHYLCROTONOYL-COA CARBOXYLASE SUBUNIT ALPHA, MITOCHONDRIAL-RELATED"/>
    <property type="match status" value="1"/>
</dbReference>
<dbReference type="EMBL" id="JAKOGG010000004">
    <property type="protein sequence ID" value="MCS4556401.1"/>
    <property type="molecule type" value="Genomic_DNA"/>
</dbReference>
<dbReference type="InterPro" id="IPR005479">
    <property type="entry name" value="CPAse_ATP-bd"/>
</dbReference>
<sequence>MVNIGTLLIANRGEIACRIIATCRCLGINTVAIYAEIDRHAKHVELADVAYQVSGDTPVSAYLNIAAIIAIAKQSGADAIHPGYGFLSENTDFSAACDAAGIIFVGPPASAIAAMGSKSAAKNIMQKAGVPLIPGYHGSEQTLTALSKAAANIGYPLLIKAALGGGGKGMRVVNHAEEFAAQLNAAKREAKASFADEQMLLEKYFTGPRHIEVQIFADQHGNCIYLGDRDCSLQRRHQKVIEEAPAPGLSDATRRAMGQAAVAAARAINYVGAGTIEFLMDAAQQFYFMEMNTRLQVEHPITEMITGVDLVEWQLRVASGASLPLSQAEVQLTGHAIEARIYAEDPQQQFLPASGVLQRLTFPATSAQLRIDSGVRTGAQLEEQISAYYDPMIAKMIVHQPSRKLALAQLKRALEHSAIVGVKHNLAFLAALASHSEFVATHFTTHFIGEHLEALLQQPNELWRHCAAAMAVILSQPNANSPLTAFRLNGAASWHIYLEPVTAQPQGFWLQVQRTEAGYLLSIDRQQHQFNAHLFAPEQLQLSVNGRSEQLQFMRHGERLTLLYQGHSFDYQLVPTHQPQQSASTHSFCAPMNGTIVTQLVPPNQPVKQGQGLIVMEAMKMEYQINAPSAGVVSEFCFAAGDLVQEGAQLLHFVADDTADTANTGGG</sequence>
<dbReference type="SMART" id="SM00878">
    <property type="entry name" value="Biotin_carb_C"/>
    <property type="match status" value="1"/>
</dbReference>
<evidence type="ECO:0000256" key="5">
    <source>
        <dbReference type="ARBA" id="ARBA00023267"/>
    </source>
</evidence>
<dbReference type="Gene3D" id="3.30.470.20">
    <property type="entry name" value="ATP-grasp fold, B domain"/>
    <property type="match status" value="1"/>
</dbReference>
<feature type="domain" description="ATP-grasp" evidence="8">
    <location>
        <begin position="122"/>
        <end position="319"/>
    </location>
</feature>
<reference evidence="11" key="1">
    <citation type="submission" date="2023-07" db="EMBL/GenBank/DDBJ databases">
        <title>Shewanella mangrovi sp. nov., an acetaldehyde- degrading bacterium isolated from mangrove sediment.</title>
        <authorList>
            <person name="Liu Y."/>
        </authorList>
    </citation>
    <scope>NUCLEOTIDE SEQUENCE [LARGE SCALE GENOMIC DNA]</scope>
    <source>
        <strain evidence="11">C32</strain>
    </source>
</reference>
<proteinExistence type="predicted"/>
<evidence type="ECO:0000256" key="1">
    <source>
        <dbReference type="ARBA" id="ARBA00001953"/>
    </source>
</evidence>
<dbReference type="InterPro" id="IPR011764">
    <property type="entry name" value="Biotin_carboxylation_dom"/>
</dbReference>
<comment type="cofactor">
    <cofactor evidence="1">
        <name>biotin</name>
        <dbReference type="ChEBI" id="CHEBI:57586"/>
    </cofactor>
</comment>
<dbReference type="CDD" id="cd06850">
    <property type="entry name" value="biotinyl_domain"/>
    <property type="match status" value="1"/>
</dbReference>
<dbReference type="InterPro" id="IPR000089">
    <property type="entry name" value="Biotin_lipoyl"/>
</dbReference>
<keyword evidence="2" id="KW-0436">Ligase</keyword>
<evidence type="ECO:0000256" key="3">
    <source>
        <dbReference type="ARBA" id="ARBA00022741"/>
    </source>
</evidence>
<dbReference type="Pfam" id="PF02785">
    <property type="entry name" value="Biotin_carb_C"/>
    <property type="match status" value="1"/>
</dbReference>
<feature type="domain" description="Lipoyl-binding" evidence="7">
    <location>
        <begin position="579"/>
        <end position="655"/>
    </location>
</feature>
<dbReference type="SUPFAM" id="SSF51230">
    <property type="entry name" value="Single hybrid motif"/>
    <property type="match status" value="1"/>
</dbReference>
<keyword evidence="3 6" id="KW-0547">Nucleotide-binding</keyword>
<keyword evidence="11" id="KW-1185">Reference proteome</keyword>
<dbReference type="PROSITE" id="PS00867">
    <property type="entry name" value="CPSASE_2"/>
    <property type="match status" value="1"/>
</dbReference>
<dbReference type="Proteomes" id="UP001201549">
    <property type="component" value="Unassembled WGS sequence"/>
</dbReference>
<dbReference type="PROSITE" id="PS00866">
    <property type="entry name" value="CPSASE_1"/>
    <property type="match status" value="1"/>
</dbReference>
<keyword evidence="5" id="KW-0092">Biotin</keyword>
<dbReference type="InterPro" id="IPR011054">
    <property type="entry name" value="Rudment_hybrid_motif"/>
</dbReference>
<protein>
    <submittedName>
        <fullName evidence="10">ATP-grasp domain-containing protein</fullName>
    </submittedName>
</protein>
<dbReference type="PROSITE" id="PS00188">
    <property type="entry name" value="BIOTIN"/>
    <property type="match status" value="1"/>
</dbReference>
<evidence type="ECO:0000313" key="11">
    <source>
        <dbReference type="Proteomes" id="UP001201549"/>
    </source>
</evidence>
<dbReference type="InterPro" id="IPR011053">
    <property type="entry name" value="Single_hybrid_motif"/>
</dbReference>
<dbReference type="SUPFAM" id="SSF56059">
    <property type="entry name" value="Glutathione synthetase ATP-binding domain-like"/>
    <property type="match status" value="1"/>
</dbReference>
<dbReference type="PROSITE" id="PS50968">
    <property type="entry name" value="BIOTINYL_LIPOYL"/>
    <property type="match status" value="1"/>
</dbReference>
<dbReference type="Gene3D" id="2.40.50.100">
    <property type="match status" value="1"/>
</dbReference>
<dbReference type="SUPFAM" id="SSF51246">
    <property type="entry name" value="Rudiment single hybrid motif"/>
    <property type="match status" value="1"/>
</dbReference>
<evidence type="ECO:0000313" key="10">
    <source>
        <dbReference type="EMBL" id="MCS4556401.1"/>
    </source>
</evidence>
<evidence type="ECO:0000256" key="6">
    <source>
        <dbReference type="PROSITE-ProRule" id="PRU00409"/>
    </source>
</evidence>
<evidence type="ECO:0000256" key="2">
    <source>
        <dbReference type="ARBA" id="ARBA00022598"/>
    </source>
</evidence>
<dbReference type="Pfam" id="PF00289">
    <property type="entry name" value="Biotin_carb_N"/>
    <property type="match status" value="1"/>
</dbReference>
<dbReference type="InterPro" id="IPR050856">
    <property type="entry name" value="Biotin_carboxylase_complex"/>
</dbReference>
<dbReference type="InterPro" id="IPR005481">
    <property type="entry name" value="BC-like_N"/>
</dbReference>
<dbReference type="PANTHER" id="PTHR18866">
    <property type="entry name" value="CARBOXYLASE:PYRUVATE/ACETYL-COA/PROPIONYL-COA CARBOXYLASE"/>
    <property type="match status" value="1"/>
</dbReference>
<comment type="caution">
    <text evidence="10">The sequence shown here is derived from an EMBL/GenBank/DDBJ whole genome shotgun (WGS) entry which is preliminary data.</text>
</comment>
<accession>A0ABT2FK67</accession>
<dbReference type="SUPFAM" id="SSF52440">
    <property type="entry name" value="PreATP-grasp domain"/>
    <property type="match status" value="1"/>
</dbReference>
<evidence type="ECO:0000259" key="7">
    <source>
        <dbReference type="PROSITE" id="PS50968"/>
    </source>
</evidence>
<dbReference type="PROSITE" id="PS50975">
    <property type="entry name" value="ATP_GRASP"/>
    <property type="match status" value="1"/>
</dbReference>
<organism evidence="10 11">
    <name type="scientific">Shewanella electrica</name>
    <dbReference type="NCBI Taxonomy" id="515560"/>
    <lineage>
        <taxon>Bacteria</taxon>
        <taxon>Pseudomonadati</taxon>
        <taxon>Pseudomonadota</taxon>
        <taxon>Gammaproteobacteria</taxon>
        <taxon>Alteromonadales</taxon>
        <taxon>Shewanellaceae</taxon>
        <taxon>Shewanella</taxon>
    </lineage>
</organism>
<dbReference type="InterPro" id="IPR005482">
    <property type="entry name" value="Biotin_COase_C"/>
</dbReference>
<dbReference type="RefSeq" id="WP_238895797.1">
    <property type="nucleotide sequence ID" value="NZ_JAKOGG010000004.1"/>
</dbReference>
<dbReference type="Pfam" id="PF02786">
    <property type="entry name" value="CPSase_L_D2"/>
    <property type="match status" value="1"/>
</dbReference>
<dbReference type="SMART" id="SM01209">
    <property type="entry name" value="GARS_A"/>
    <property type="match status" value="1"/>
</dbReference>
<dbReference type="InterPro" id="IPR001882">
    <property type="entry name" value="Biotin_BS"/>
</dbReference>
<feature type="domain" description="Biotin carboxylation" evidence="9">
    <location>
        <begin position="3"/>
        <end position="453"/>
    </location>
</feature>
<evidence type="ECO:0000256" key="4">
    <source>
        <dbReference type="ARBA" id="ARBA00022840"/>
    </source>
</evidence>
<dbReference type="InterPro" id="IPR016185">
    <property type="entry name" value="PreATP-grasp_dom_sf"/>
</dbReference>
<keyword evidence="4 6" id="KW-0067">ATP-binding</keyword>
<dbReference type="PROSITE" id="PS50979">
    <property type="entry name" value="BC"/>
    <property type="match status" value="1"/>
</dbReference>
<evidence type="ECO:0000259" key="8">
    <source>
        <dbReference type="PROSITE" id="PS50975"/>
    </source>
</evidence>
<dbReference type="Pfam" id="PF00364">
    <property type="entry name" value="Biotin_lipoyl"/>
    <property type="match status" value="1"/>
</dbReference>
<evidence type="ECO:0000259" key="9">
    <source>
        <dbReference type="PROSITE" id="PS50979"/>
    </source>
</evidence>
<name>A0ABT2FK67_9GAMM</name>